<sequence>MHNVIDIKPTSKLEDVDLYYVELYRYIKQNATVHVRLPRAIKKHYFGLVPALIQFAFTWVRYGMSGKLILPISADANRSEIDELYENELIYPLLALVWNKNEPYDKSGTVNLRSTLRKKNLSVFENMKKVKAFKGYKIPLISSDHLPGGVLPIFESNSEFKNEDEITESLKPAINEMLKYSLSLKIEYNDVLKDLKEITYELMKNTFEWGRTDESNIALDPNLRGVIFKFYKNRRRTLISDFKSNPGVLTYLTSKSLKENTQEELSFIELSVFDSGVGFIDKYKALNYDNLKTEVDIIKTCMIKHNTSAAGIEKEDKGIGLDRVLKTLNRKGFLRIRTGTLCLYRDLITHEYTEIEKGNVAKMELFDWKNNSNDKFAKLPKTIGSVITILYPLFTQ</sequence>
<gene>
    <name evidence="1" type="ORF">KK078_12520</name>
</gene>
<dbReference type="EMBL" id="JAHESC010000016">
    <property type="protein sequence ID" value="MBT1687386.1"/>
    <property type="molecule type" value="Genomic_DNA"/>
</dbReference>
<evidence type="ECO:0000313" key="1">
    <source>
        <dbReference type="EMBL" id="MBT1687386.1"/>
    </source>
</evidence>
<reference evidence="1 2" key="1">
    <citation type="submission" date="2021-05" db="EMBL/GenBank/DDBJ databases">
        <title>A Polyphasic approach of four new species of the genus Ohtaekwangia: Ohtaekwangia histidinii sp. nov., Ohtaekwangia cretensis sp. nov., Ohtaekwangia indiensis sp. nov., Ohtaekwangia reichenbachii sp. nov. from diverse environment.</title>
        <authorList>
            <person name="Octaviana S."/>
        </authorList>
    </citation>
    <scope>NUCLEOTIDE SEQUENCE [LARGE SCALE GENOMIC DNA]</scope>
    <source>
        <strain evidence="1 2">PWU37</strain>
    </source>
</reference>
<evidence type="ECO:0000313" key="2">
    <source>
        <dbReference type="Proteomes" id="UP001319180"/>
    </source>
</evidence>
<dbReference type="Proteomes" id="UP001319180">
    <property type="component" value="Unassembled WGS sequence"/>
</dbReference>
<keyword evidence="2" id="KW-1185">Reference proteome</keyword>
<name>A0AAP2DAA7_9BACT</name>
<accession>A0AAP2DAA7</accession>
<dbReference type="RefSeq" id="WP_254090615.1">
    <property type="nucleotide sequence ID" value="NZ_JAHESC010000016.1"/>
</dbReference>
<proteinExistence type="predicted"/>
<dbReference type="AlphaFoldDB" id="A0AAP2DAA7"/>
<protein>
    <submittedName>
        <fullName evidence="1">Uncharacterized protein</fullName>
    </submittedName>
</protein>
<organism evidence="1 2">
    <name type="scientific">Dawidia soli</name>
    <dbReference type="NCBI Taxonomy" id="2782352"/>
    <lineage>
        <taxon>Bacteria</taxon>
        <taxon>Pseudomonadati</taxon>
        <taxon>Bacteroidota</taxon>
        <taxon>Cytophagia</taxon>
        <taxon>Cytophagales</taxon>
        <taxon>Chryseotaleaceae</taxon>
        <taxon>Dawidia</taxon>
    </lineage>
</organism>
<comment type="caution">
    <text evidence="1">The sequence shown here is derived from an EMBL/GenBank/DDBJ whole genome shotgun (WGS) entry which is preliminary data.</text>
</comment>